<sequence>MGWDNISGDENRASPAQVSGDATLRFDQMLMTDSFLLDEHSYDNYLDDLDEQDVSFAVPPFASSTPATQKKNSRQLEASKSRLVQLRGPATAALPAQVPLTAHTPRIRRANAATEDLATRKGPSDLQVTQSTKRAIDISGLPGPGPGKENVYSPQPNTHTPLDLQVRSQPIIKPITVDKPASSHIPHPQSTLNSTRGAVTGIPRPRLNQISSAIGSAHSRTNSTSGIPGLSATTKATTHPSLSSRLVEAFSAFDSLTEPVNPATLTIVGEPIPAIHVTSNSHHNTVIDESLRRILTRDELHSGPPAASTSTLPAASGPIHSNVEMNPLDSTRNMDNALRRTSLIMQDGDPHAPHLDAPIQNDQRSVTEWASRHSNPYPGLPRSPTSKVPPGGFVEERVGLSAVPFPTPKGKETAAFPDKPVPSSVLSPPSALSYETRGSFAPAYQPLLPSNSSASSLLISRPKPATPEDEVTDIVADSNDPDEMFTRQPEGIHHSLVRHQLSDGMANPLISDASSKIQSDQFVALEPESIQATEPTSVFAISSLAESIPRAPPQGIKRAVISDPGVSDSPRVRDTENQGKGEVKEINQDFIKSIGVQKKSSGGSAVSRRTKAVTEVPNWVHPVTPRANIESDHTTTVTQATFNPSHDPVVSSSTMLHSEFSESATDTALKPEVPTQAQSITRAQSATSVSKSSVPSSTISSRTRTRTLSKQTVPFPPKSTILPQKIITTSEPQSAIVSSIRPKEQPRGTRALPLSSSTCSRLHCGRIQ</sequence>
<proteinExistence type="predicted"/>
<gene>
    <name evidence="2" type="ORF">BS47DRAFT_466546</name>
</gene>
<feature type="compositionally biased region" description="Low complexity" evidence="1">
    <location>
        <begin position="302"/>
        <end position="318"/>
    </location>
</feature>
<feature type="compositionally biased region" description="Polar residues" evidence="1">
    <location>
        <begin position="188"/>
        <end position="197"/>
    </location>
</feature>
<keyword evidence="3" id="KW-1185">Reference proteome</keyword>
<name>A0A9P6DWM2_9AGAM</name>
<dbReference type="EMBL" id="MU128930">
    <property type="protein sequence ID" value="KAF9517611.1"/>
    <property type="molecule type" value="Genomic_DNA"/>
</dbReference>
<dbReference type="Proteomes" id="UP000886523">
    <property type="component" value="Unassembled WGS sequence"/>
</dbReference>
<feature type="region of interest" description="Disordered" evidence="1">
    <location>
        <begin position="217"/>
        <end position="236"/>
    </location>
</feature>
<feature type="compositionally biased region" description="Low complexity" evidence="1">
    <location>
        <begin position="682"/>
        <end position="712"/>
    </location>
</feature>
<reference evidence="2" key="1">
    <citation type="journal article" date="2020" name="Nat. Commun.">
        <title>Large-scale genome sequencing of mycorrhizal fungi provides insights into the early evolution of symbiotic traits.</title>
        <authorList>
            <person name="Miyauchi S."/>
            <person name="Kiss E."/>
            <person name="Kuo A."/>
            <person name="Drula E."/>
            <person name="Kohler A."/>
            <person name="Sanchez-Garcia M."/>
            <person name="Morin E."/>
            <person name="Andreopoulos B."/>
            <person name="Barry K.W."/>
            <person name="Bonito G."/>
            <person name="Buee M."/>
            <person name="Carver A."/>
            <person name="Chen C."/>
            <person name="Cichocki N."/>
            <person name="Clum A."/>
            <person name="Culley D."/>
            <person name="Crous P.W."/>
            <person name="Fauchery L."/>
            <person name="Girlanda M."/>
            <person name="Hayes R.D."/>
            <person name="Keri Z."/>
            <person name="LaButti K."/>
            <person name="Lipzen A."/>
            <person name="Lombard V."/>
            <person name="Magnuson J."/>
            <person name="Maillard F."/>
            <person name="Murat C."/>
            <person name="Nolan M."/>
            <person name="Ohm R.A."/>
            <person name="Pangilinan J."/>
            <person name="Pereira M.F."/>
            <person name="Perotto S."/>
            <person name="Peter M."/>
            <person name="Pfister S."/>
            <person name="Riley R."/>
            <person name="Sitrit Y."/>
            <person name="Stielow J.B."/>
            <person name="Szollosi G."/>
            <person name="Zifcakova L."/>
            <person name="Stursova M."/>
            <person name="Spatafora J.W."/>
            <person name="Tedersoo L."/>
            <person name="Vaario L.M."/>
            <person name="Yamada A."/>
            <person name="Yan M."/>
            <person name="Wang P."/>
            <person name="Xu J."/>
            <person name="Bruns T."/>
            <person name="Baldrian P."/>
            <person name="Vilgalys R."/>
            <person name="Dunand C."/>
            <person name="Henrissat B."/>
            <person name="Grigoriev I.V."/>
            <person name="Hibbett D."/>
            <person name="Nagy L.G."/>
            <person name="Martin F.M."/>
        </authorList>
    </citation>
    <scope>NUCLEOTIDE SEQUENCE</scope>
    <source>
        <strain evidence="2">UP504</strain>
    </source>
</reference>
<organism evidence="2 3">
    <name type="scientific">Hydnum rufescens UP504</name>
    <dbReference type="NCBI Taxonomy" id="1448309"/>
    <lineage>
        <taxon>Eukaryota</taxon>
        <taxon>Fungi</taxon>
        <taxon>Dikarya</taxon>
        <taxon>Basidiomycota</taxon>
        <taxon>Agaricomycotina</taxon>
        <taxon>Agaricomycetes</taxon>
        <taxon>Cantharellales</taxon>
        <taxon>Hydnaceae</taxon>
        <taxon>Hydnum</taxon>
    </lineage>
</organism>
<comment type="caution">
    <text evidence="2">The sequence shown here is derived from an EMBL/GenBank/DDBJ whole genome shotgun (WGS) entry which is preliminary data.</text>
</comment>
<feature type="region of interest" description="Disordered" evidence="1">
    <location>
        <begin position="300"/>
        <end position="329"/>
    </location>
</feature>
<protein>
    <submittedName>
        <fullName evidence="2">Uncharacterized protein</fullName>
    </submittedName>
</protein>
<feature type="region of interest" description="Disordered" evidence="1">
    <location>
        <begin position="178"/>
        <end position="203"/>
    </location>
</feature>
<dbReference type="OrthoDB" id="10692155at2759"/>
<feature type="compositionally biased region" description="Polar residues" evidence="1">
    <location>
        <begin position="726"/>
        <end position="737"/>
    </location>
</feature>
<feature type="compositionally biased region" description="Polar residues" evidence="1">
    <location>
        <begin position="640"/>
        <end position="666"/>
    </location>
</feature>
<feature type="region of interest" description="Disordered" evidence="1">
    <location>
        <begin position="640"/>
        <end position="757"/>
    </location>
</feature>
<feature type="region of interest" description="Disordered" evidence="1">
    <location>
        <begin position="1"/>
        <end position="20"/>
    </location>
</feature>
<evidence type="ECO:0000313" key="3">
    <source>
        <dbReference type="Proteomes" id="UP000886523"/>
    </source>
</evidence>
<evidence type="ECO:0000256" key="1">
    <source>
        <dbReference type="SAM" id="MobiDB-lite"/>
    </source>
</evidence>
<accession>A0A9P6DWM2</accession>
<evidence type="ECO:0000313" key="2">
    <source>
        <dbReference type="EMBL" id="KAF9517611.1"/>
    </source>
</evidence>
<dbReference type="AlphaFoldDB" id="A0A9P6DWM2"/>